<evidence type="ECO:0000256" key="1">
    <source>
        <dbReference type="ARBA" id="ARBA00006190"/>
    </source>
</evidence>
<comment type="similarity">
    <text evidence="1">Belongs to the SNF7 family.</text>
</comment>
<keyword evidence="4" id="KW-1185">Reference proteome</keyword>
<dbReference type="Proteomes" id="UP000823046">
    <property type="component" value="Unassembled WGS sequence"/>
</dbReference>
<accession>A0ABQ7J742</accession>
<dbReference type="InterPro" id="IPR005024">
    <property type="entry name" value="Snf7_fam"/>
</dbReference>
<dbReference type="Gene3D" id="1.10.287.1060">
    <property type="entry name" value="ESAT-6-like"/>
    <property type="match status" value="1"/>
</dbReference>
<proteinExistence type="inferred from homology"/>
<evidence type="ECO:0000313" key="3">
    <source>
        <dbReference type="EMBL" id="KAF8819802.1"/>
    </source>
</evidence>
<sequence>MKRLFGTGYNASQQKVDPTEVSESLNTRLESLNKSINNCDGELQKFKQQAARSKGAASAASKRRALEILKRKRMYEQQRDSLYSQQFNLDQASFTKEQMQANIATVDALKVTSKAMKVQMRRTDIGSIEKMQDEMLDLMEDQNELSEILSRNYAVRF</sequence>
<reference evidence="3 4" key="1">
    <citation type="journal article" date="2020" name="bioRxiv">
        <title>Metabolic contributions of an alphaproteobacterial endosymbiont in the apicomplexan Cardiosporidium cionae.</title>
        <authorList>
            <person name="Hunter E.S."/>
            <person name="Paight C.J."/>
            <person name="Lane C.E."/>
        </authorList>
    </citation>
    <scope>NUCLEOTIDE SEQUENCE [LARGE SCALE GENOMIC DNA]</scope>
    <source>
        <strain evidence="3">ESH_2018</strain>
    </source>
</reference>
<organism evidence="3 4">
    <name type="scientific">Cardiosporidium cionae</name>
    <dbReference type="NCBI Taxonomy" id="476202"/>
    <lineage>
        <taxon>Eukaryota</taxon>
        <taxon>Sar</taxon>
        <taxon>Alveolata</taxon>
        <taxon>Apicomplexa</taxon>
        <taxon>Aconoidasida</taxon>
        <taxon>Nephromycida</taxon>
        <taxon>Cardiosporidium</taxon>
    </lineage>
</organism>
<gene>
    <name evidence="3" type="ORF">IE077_003975</name>
</gene>
<protein>
    <submittedName>
        <fullName evidence="3">Charged multivesicular body protein 5</fullName>
    </submittedName>
</protein>
<dbReference type="EMBL" id="JADAQX010000595">
    <property type="protein sequence ID" value="KAF8819802.1"/>
    <property type="molecule type" value="Genomic_DNA"/>
</dbReference>
<name>A0ABQ7J742_9APIC</name>
<keyword evidence="2" id="KW-0175">Coiled coil</keyword>
<evidence type="ECO:0000256" key="2">
    <source>
        <dbReference type="ARBA" id="ARBA00023054"/>
    </source>
</evidence>
<dbReference type="PANTHER" id="PTHR22761:SF12">
    <property type="entry name" value="CHARGED MULTIVESICULAR BODY PROTEIN 5"/>
    <property type="match status" value="1"/>
</dbReference>
<dbReference type="PANTHER" id="PTHR22761">
    <property type="entry name" value="CHARGED MULTIVESICULAR BODY PROTEIN"/>
    <property type="match status" value="1"/>
</dbReference>
<evidence type="ECO:0000313" key="4">
    <source>
        <dbReference type="Proteomes" id="UP000823046"/>
    </source>
</evidence>
<dbReference type="Gene3D" id="6.10.250.1710">
    <property type="match status" value="1"/>
</dbReference>
<comment type="caution">
    <text evidence="3">The sequence shown here is derived from an EMBL/GenBank/DDBJ whole genome shotgun (WGS) entry which is preliminary data.</text>
</comment>
<dbReference type="Pfam" id="PF03357">
    <property type="entry name" value="Snf7"/>
    <property type="match status" value="1"/>
</dbReference>